<dbReference type="RefSeq" id="WP_185003046.1">
    <property type="nucleotide sequence ID" value="NZ_BAAAUI010000002.1"/>
</dbReference>
<keyword evidence="2" id="KW-1185">Reference proteome</keyword>
<accession>A0A7W7FU70</accession>
<comment type="caution">
    <text evidence="1">The sequence shown here is derived from an EMBL/GenBank/DDBJ whole genome shotgun (WGS) entry which is preliminary data.</text>
</comment>
<evidence type="ECO:0000313" key="2">
    <source>
        <dbReference type="Proteomes" id="UP000533598"/>
    </source>
</evidence>
<sequence length="291" mass="32427">MTATFHETLHLAITHSGLSLESIQRRLMDRKIAVSLASLSYWRRGRTRPERRTSLAAVTALEEILALPSGSLRRLLGKAPQPPGQEWAMRSSSFEEKLEWKLATAELRAETNNALAVISVEIDVHLGPDRQQVRMVNRRLLMSLADGINRYVTRYAAEPGEELPVLGAVHGATTGEQLRDLSRQVNSAELCFDHPLPAGETLHLEWTWEFPLGLGTSSVSRTVLSGGARTLGYRLFFHPDAIPPRCHRTWRPALAVPEERVAELRVGPRGSTHYLLADASAGWHGVVWDWA</sequence>
<organism evidence="1 2">
    <name type="scientific">Crossiella cryophila</name>
    <dbReference type="NCBI Taxonomy" id="43355"/>
    <lineage>
        <taxon>Bacteria</taxon>
        <taxon>Bacillati</taxon>
        <taxon>Actinomycetota</taxon>
        <taxon>Actinomycetes</taxon>
        <taxon>Pseudonocardiales</taxon>
        <taxon>Pseudonocardiaceae</taxon>
        <taxon>Crossiella</taxon>
    </lineage>
</organism>
<proteinExistence type="predicted"/>
<name>A0A7W7FU70_9PSEU</name>
<protein>
    <submittedName>
        <fullName evidence="1">Uncharacterized protein</fullName>
    </submittedName>
</protein>
<reference evidence="1 2" key="1">
    <citation type="submission" date="2020-08" db="EMBL/GenBank/DDBJ databases">
        <title>Sequencing the genomes of 1000 actinobacteria strains.</title>
        <authorList>
            <person name="Klenk H.-P."/>
        </authorList>
    </citation>
    <scope>NUCLEOTIDE SEQUENCE [LARGE SCALE GENOMIC DNA]</scope>
    <source>
        <strain evidence="1 2">DSM 44230</strain>
    </source>
</reference>
<evidence type="ECO:0000313" key="1">
    <source>
        <dbReference type="EMBL" id="MBB4677138.1"/>
    </source>
</evidence>
<dbReference type="EMBL" id="JACHMH010000001">
    <property type="protein sequence ID" value="MBB4677138.1"/>
    <property type="molecule type" value="Genomic_DNA"/>
</dbReference>
<dbReference type="Proteomes" id="UP000533598">
    <property type="component" value="Unassembled WGS sequence"/>
</dbReference>
<gene>
    <name evidence="1" type="ORF">HNR67_003256</name>
</gene>
<dbReference type="AlphaFoldDB" id="A0A7W7FU70"/>